<comment type="caution">
    <text evidence="6">The sequence shown here is derived from an EMBL/GenBank/DDBJ whole genome shotgun (WGS) entry which is preliminary data.</text>
</comment>
<keyword evidence="2 3" id="KW-0560">Oxidoreductase</keyword>
<feature type="domain" description="Lactate/malate dehydrogenase N-terminal" evidence="4">
    <location>
        <begin position="16"/>
        <end position="103"/>
    </location>
</feature>
<organism evidence="6 7">
    <name type="scientific">Reticulomyxa filosa</name>
    <dbReference type="NCBI Taxonomy" id="46433"/>
    <lineage>
        <taxon>Eukaryota</taxon>
        <taxon>Sar</taxon>
        <taxon>Rhizaria</taxon>
        <taxon>Retaria</taxon>
        <taxon>Foraminifera</taxon>
        <taxon>Monothalamids</taxon>
        <taxon>Reticulomyxidae</taxon>
        <taxon>Reticulomyxa</taxon>
    </lineage>
</organism>
<evidence type="ECO:0000256" key="3">
    <source>
        <dbReference type="RuleBase" id="RU003369"/>
    </source>
</evidence>
<dbReference type="Proteomes" id="UP000023152">
    <property type="component" value="Unassembled WGS sequence"/>
</dbReference>
<keyword evidence="7" id="KW-1185">Reference proteome</keyword>
<dbReference type="EMBL" id="ASPP01007509">
    <property type="protein sequence ID" value="ETO27020.1"/>
    <property type="molecule type" value="Genomic_DNA"/>
</dbReference>
<feature type="domain" description="Lactate/malate dehydrogenase C-terminal" evidence="5">
    <location>
        <begin position="107"/>
        <end position="258"/>
    </location>
</feature>
<dbReference type="GO" id="GO:0016616">
    <property type="term" value="F:oxidoreductase activity, acting on the CH-OH group of donors, NAD or NADP as acceptor"/>
    <property type="evidence" value="ECO:0007669"/>
    <property type="project" value="InterPro"/>
</dbReference>
<proteinExistence type="inferred from homology"/>
<dbReference type="FunFam" id="3.90.110.10:FF:000002">
    <property type="entry name" value="Malate dehydrogenase"/>
    <property type="match status" value="1"/>
</dbReference>
<comment type="similarity">
    <text evidence="1">Belongs to the LDH/MDH superfamily. MDH type 2 family.</text>
</comment>
<dbReference type="InterPro" id="IPR015955">
    <property type="entry name" value="Lactate_DH/Glyco_Ohase_4_C"/>
</dbReference>
<evidence type="ECO:0000313" key="7">
    <source>
        <dbReference type="Proteomes" id="UP000023152"/>
    </source>
</evidence>
<evidence type="ECO:0000259" key="5">
    <source>
        <dbReference type="Pfam" id="PF02866"/>
    </source>
</evidence>
<dbReference type="Gene3D" id="3.90.110.10">
    <property type="entry name" value="Lactate dehydrogenase/glycoside hydrolase, family 4, C-terminal"/>
    <property type="match status" value="1"/>
</dbReference>
<dbReference type="Pfam" id="PF02866">
    <property type="entry name" value="Ldh_1_C"/>
    <property type="match status" value="1"/>
</dbReference>
<sequence>MKEKKQRGGGREQLKKKMIIIMNIDYAVLVGGFPRQAGMERKQLMEKNSPIFKAMGEGLEKYAKKTCKVKHSTEHFVLVVANPVNTNALVCAHYAPKIPKKNFVALTRLDQNRGLAQLAEKLSVPVAHVRNVVIWGNHSSTQFLFYFLFAILVPDVSDAQVLTNGKYEKVKVDAQWVRGDFTKIVQQRGKAIIDARGMSSAMSAANAIKDCLRDWAQGTHEGEHVSMGVFTDGSYGITDELIFSFPCVCKNGDYHIVTVSFYLFFLCLELCPRFFICIGLKFYQGQKLDEETEKLLKATHKELLEEKVEAGLK</sequence>
<evidence type="ECO:0000259" key="4">
    <source>
        <dbReference type="Pfam" id="PF00056"/>
    </source>
</evidence>
<dbReference type="Gene3D" id="3.40.50.720">
    <property type="entry name" value="NAD(P)-binding Rossmann-like Domain"/>
    <property type="match status" value="1"/>
</dbReference>
<dbReference type="GO" id="GO:0006108">
    <property type="term" value="P:malate metabolic process"/>
    <property type="evidence" value="ECO:0007669"/>
    <property type="project" value="InterPro"/>
</dbReference>
<dbReference type="AlphaFoldDB" id="X6NL59"/>
<evidence type="ECO:0000313" key="6">
    <source>
        <dbReference type="EMBL" id="ETO27020.1"/>
    </source>
</evidence>
<dbReference type="Pfam" id="PF00056">
    <property type="entry name" value="Ldh_1_N"/>
    <property type="match status" value="1"/>
</dbReference>
<dbReference type="PANTHER" id="PTHR23382">
    <property type="entry name" value="MALATE DEHYDROGENASE"/>
    <property type="match status" value="1"/>
</dbReference>
<dbReference type="InterPro" id="IPR022383">
    <property type="entry name" value="Lactate/malate_DH_C"/>
</dbReference>
<accession>X6NL59</accession>
<protein>
    <submittedName>
        <fullName evidence="6">Malate dehydrogenase, cytosolic</fullName>
    </submittedName>
</protein>
<gene>
    <name evidence="6" type="ORF">RFI_10114</name>
</gene>
<evidence type="ECO:0000256" key="1">
    <source>
        <dbReference type="ARBA" id="ARBA00009613"/>
    </source>
</evidence>
<dbReference type="InterPro" id="IPR036291">
    <property type="entry name" value="NAD(P)-bd_dom_sf"/>
</dbReference>
<evidence type="ECO:0000256" key="2">
    <source>
        <dbReference type="ARBA" id="ARBA00023002"/>
    </source>
</evidence>
<dbReference type="SUPFAM" id="SSF51735">
    <property type="entry name" value="NAD(P)-binding Rossmann-fold domains"/>
    <property type="match status" value="1"/>
</dbReference>
<name>X6NL59_RETFI</name>
<dbReference type="InterPro" id="IPR001236">
    <property type="entry name" value="Lactate/malate_DH_N"/>
</dbReference>
<dbReference type="GO" id="GO:0016615">
    <property type="term" value="F:malate dehydrogenase activity"/>
    <property type="evidence" value="ECO:0007669"/>
    <property type="project" value="InterPro"/>
</dbReference>
<dbReference type="SUPFAM" id="SSF56327">
    <property type="entry name" value="LDH C-terminal domain-like"/>
    <property type="match status" value="1"/>
</dbReference>
<dbReference type="OMA" id="GTHEGEH"/>
<dbReference type="InterPro" id="IPR010945">
    <property type="entry name" value="Malate_DH_type2"/>
</dbReference>
<dbReference type="OrthoDB" id="4069699at2759"/>
<reference evidence="6 7" key="1">
    <citation type="journal article" date="2013" name="Curr. Biol.">
        <title>The Genome of the Foraminiferan Reticulomyxa filosa.</title>
        <authorList>
            <person name="Glockner G."/>
            <person name="Hulsmann N."/>
            <person name="Schleicher M."/>
            <person name="Noegel A.A."/>
            <person name="Eichinger L."/>
            <person name="Gallinger C."/>
            <person name="Pawlowski J."/>
            <person name="Sierra R."/>
            <person name="Euteneuer U."/>
            <person name="Pillet L."/>
            <person name="Moustafa A."/>
            <person name="Platzer M."/>
            <person name="Groth M."/>
            <person name="Szafranski K."/>
            <person name="Schliwa M."/>
        </authorList>
    </citation>
    <scope>NUCLEOTIDE SEQUENCE [LARGE SCALE GENOMIC DNA]</scope>
</reference>